<dbReference type="Pfam" id="PF10704">
    <property type="entry name" value="DUF2508"/>
    <property type="match status" value="1"/>
</dbReference>
<sequence length="88" mass="10479">MNKNFILEYVRNKIDSSKEKNELLRQIENARLELEWAWEVFDYVNDPKLIEVAIFSEQAARTKYEFLISEAKRIGIKADNTLNLRICK</sequence>
<organism evidence="1 2">
    <name type="scientific">Clostridium manihotivorum</name>
    <dbReference type="NCBI Taxonomy" id="2320868"/>
    <lineage>
        <taxon>Bacteria</taxon>
        <taxon>Bacillati</taxon>
        <taxon>Bacillota</taxon>
        <taxon>Clostridia</taxon>
        <taxon>Eubacteriales</taxon>
        <taxon>Clostridiaceae</taxon>
        <taxon>Clostridium</taxon>
    </lineage>
</organism>
<gene>
    <name evidence="1" type="ORF">C1I91_00410</name>
</gene>
<protein>
    <submittedName>
        <fullName evidence="1">DUF2508 domain-containing protein</fullName>
    </submittedName>
</protein>
<proteinExistence type="predicted"/>
<dbReference type="KEGG" id="cmah:C1I91_00410"/>
<dbReference type="RefSeq" id="WP_128210723.1">
    <property type="nucleotide sequence ID" value="NZ_CP025746.1"/>
</dbReference>
<keyword evidence="2" id="KW-1185">Reference proteome</keyword>
<evidence type="ECO:0000313" key="2">
    <source>
        <dbReference type="Proteomes" id="UP000286268"/>
    </source>
</evidence>
<dbReference type="Proteomes" id="UP000286268">
    <property type="component" value="Chromosome"/>
</dbReference>
<accession>A0A410DMG5</accession>
<dbReference type="InterPro" id="IPR019644">
    <property type="entry name" value="DUF2508"/>
</dbReference>
<dbReference type="EMBL" id="CP025746">
    <property type="protein sequence ID" value="QAA30272.1"/>
    <property type="molecule type" value="Genomic_DNA"/>
</dbReference>
<reference evidence="1 2" key="1">
    <citation type="submission" date="2018-01" db="EMBL/GenBank/DDBJ databases">
        <title>Genome Sequencing and Assembly of Anaerobacter polyendosporus strain CT4.</title>
        <authorList>
            <person name="Tachaapaikoon C."/>
            <person name="Sutheeworapong S."/>
            <person name="Jenjaroenpun P."/>
            <person name="Wongsurawat T."/>
            <person name="Nookeaw I."/>
            <person name="Cheawchanlertfa P."/>
            <person name="Kosugi A."/>
            <person name="Cheevadhanarak S."/>
            <person name="Ratanakhanokchai K."/>
        </authorList>
    </citation>
    <scope>NUCLEOTIDE SEQUENCE [LARGE SCALE GENOMIC DNA]</scope>
    <source>
        <strain evidence="1 2">CT4</strain>
    </source>
</reference>
<evidence type="ECO:0000313" key="1">
    <source>
        <dbReference type="EMBL" id="QAA30272.1"/>
    </source>
</evidence>
<dbReference type="AlphaFoldDB" id="A0A410DMG5"/>
<dbReference type="OrthoDB" id="1809893at2"/>
<name>A0A410DMG5_9CLOT</name>